<gene>
    <name evidence="4" type="ORF">DDF84_004540</name>
</gene>
<keyword evidence="4" id="KW-0378">Hydrolase</keyword>
<protein>
    <submittedName>
        <fullName evidence="4">Alpha/beta fold hydrolase</fullName>
    </submittedName>
</protein>
<dbReference type="GO" id="GO:0016787">
    <property type="term" value="F:hydrolase activity"/>
    <property type="evidence" value="ECO:0007669"/>
    <property type="project" value="UniProtKB-KW"/>
</dbReference>
<name>A0A482IIA9_9BURK</name>
<keyword evidence="2" id="KW-1133">Transmembrane helix</keyword>
<evidence type="ECO:0000313" key="5">
    <source>
        <dbReference type="Proteomes" id="UP000253772"/>
    </source>
</evidence>
<evidence type="ECO:0000313" key="4">
    <source>
        <dbReference type="EMBL" id="QBP09075.1"/>
    </source>
</evidence>
<dbReference type="SUPFAM" id="SSF53474">
    <property type="entry name" value="alpha/beta-Hydrolases"/>
    <property type="match status" value="1"/>
</dbReference>
<dbReference type="PANTHER" id="PTHR37946">
    <property type="entry name" value="SLL1969 PROTEIN"/>
    <property type="match status" value="1"/>
</dbReference>
<feature type="transmembrane region" description="Helical" evidence="2">
    <location>
        <begin position="38"/>
        <end position="60"/>
    </location>
</feature>
<dbReference type="RefSeq" id="WP_024569111.1">
    <property type="nucleotide sequence ID" value="NZ_CP037900.1"/>
</dbReference>
<reference evidence="4 5" key="1">
    <citation type="submission" date="2019-03" db="EMBL/GenBank/DDBJ databases">
        <title>Comparative insights into the high quality Complete genome sequence of highly metal resistant Cupriavidus metallidurans strain BS1 isolated from a gold-copper mine.</title>
        <authorList>
            <person name="Mazhar H.S."/>
            <person name="Rensing C."/>
        </authorList>
    </citation>
    <scope>NUCLEOTIDE SEQUENCE [LARGE SCALE GENOMIC DNA]</scope>
    <source>
        <strain evidence="4 5">BS1</strain>
    </source>
</reference>
<proteinExistence type="predicted"/>
<evidence type="ECO:0000259" key="3">
    <source>
        <dbReference type="Pfam" id="PF12697"/>
    </source>
</evidence>
<dbReference type="PANTHER" id="PTHR37946:SF1">
    <property type="entry name" value="SLL1969 PROTEIN"/>
    <property type="match status" value="1"/>
</dbReference>
<sequence>MSLTAAALRRIAVVVQAAAVGGLAAALAAGADWSWPAALLASISGALVAFGIGVAVAFLVTRAGLAIPDSARPQRPDGIPAPKPLSWRHAMSCYLAECRAILRMFDWLQPFRSRLTFAQPTDPLPDTPTVLLVHGYGCNHAVWLDLAPALADAGYRCEGIDLTPVLGDIDDYAAALLVRMRDLRARTGQPPLLVCHSMGGLAARAAQVMADAAGESVPCAGIVTLGSPHRGCPLATFGAGTNARQMRWASPWLTTLAEAESPAMRGRMISVFSWHDSIAGPADTAWLEGARHIPLSGIGHVSLLRDPRAVQATLDGLATLRKQAASTSDSALPLPHGNASARFM</sequence>
<organism evidence="4 5">
    <name type="scientific">Cupriavidus metallidurans</name>
    <dbReference type="NCBI Taxonomy" id="119219"/>
    <lineage>
        <taxon>Bacteria</taxon>
        <taxon>Pseudomonadati</taxon>
        <taxon>Pseudomonadota</taxon>
        <taxon>Betaproteobacteria</taxon>
        <taxon>Burkholderiales</taxon>
        <taxon>Burkholderiaceae</taxon>
        <taxon>Cupriavidus</taxon>
    </lineage>
</organism>
<feature type="region of interest" description="Disordered" evidence="1">
    <location>
        <begin position="325"/>
        <end position="344"/>
    </location>
</feature>
<dbReference type="Gene3D" id="3.40.50.1820">
    <property type="entry name" value="alpha/beta hydrolase"/>
    <property type="match status" value="1"/>
</dbReference>
<dbReference type="EMBL" id="CP037900">
    <property type="protein sequence ID" value="QBP09075.1"/>
    <property type="molecule type" value="Genomic_DNA"/>
</dbReference>
<accession>A0A482IIA9</accession>
<evidence type="ECO:0000256" key="2">
    <source>
        <dbReference type="SAM" id="Phobius"/>
    </source>
</evidence>
<keyword evidence="2" id="KW-0812">Transmembrane</keyword>
<dbReference type="InterPro" id="IPR029058">
    <property type="entry name" value="AB_hydrolase_fold"/>
</dbReference>
<evidence type="ECO:0000256" key="1">
    <source>
        <dbReference type="SAM" id="MobiDB-lite"/>
    </source>
</evidence>
<dbReference type="Pfam" id="PF12697">
    <property type="entry name" value="Abhydrolase_6"/>
    <property type="match status" value="1"/>
</dbReference>
<dbReference type="OrthoDB" id="275181at2"/>
<feature type="domain" description="AB hydrolase-1" evidence="3">
    <location>
        <begin position="130"/>
        <end position="294"/>
    </location>
</feature>
<dbReference type="InterPro" id="IPR000073">
    <property type="entry name" value="AB_hydrolase_1"/>
</dbReference>
<keyword evidence="2" id="KW-0472">Membrane</keyword>
<dbReference type="AlphaFoldDB" id="A0A482IIA9"/>
<dbReference type="Proteomes" id="UP000253772">
    <property type="component" value="Chromosome c1"/>
</dbReference>